<sequence length="20" mass="2461">MDVLRRFKTTVKICSYWSVQ</sequence>
<accession>A0A0E9USV9</accession>
<evidence type="ECO:0000313" key="1">
    <source>
        <dbReference type="EMBL" id="JAH68270.1"/>
    </source>
</evidence>
<dbReference type="AlphaFoldDB" id="A0A0E9USV9"/>
<reference evidence="1" key="2">
    <citation type="journal article" date="2015" name="Fish Shellfish Immunol.">
        <title>Early steps in the European eel (Anguilla anguilla)-Vibrio vulnificus interaction in the gills: Role of the RtxA13 toxin.</title>
        <authorList>
            <person name="Callol A."/>
            <person name="Pajuelo D."/>
            <person name="Ebbesson L."/>
            <person name="Teles M."/>
            <person name="MacKenzie S."/>
            <person name="Amaro C."/>
        </authorList>
    </citation>
    <scope>NUCLEOTIDE SEQUENCE</scope>
</reference>
<protein>
    <submittedName>
        <fullName evidence="1">Uncharacterized protein</fullName>
    </submittedName>
</protein>
<dbReference type="EMBL" id="GBXM01040307">
    <property type="protein sequence ID" value="JAH68270.1"/>
    <property type="molecule type" value="Transcribed_RNA"/>
</dbReference>
<reference evidence="1" key="1">
    <citation type="submission" date="2014-11" db="EMBL/GenBank/DDBJ databases">
        <authorList>
            <person name="Amaro Gonzalez C."/>
        </authorList>
    </citation>
    <scope>NUCLEOTIDE SEQUENCE</scope>
</reference>
<proteinExistence type="predicted"/>
<organism evidence="1">
    <name type="scientific">Anguilla anguilla</name>
    <name type="common">European freshwater eel</name>
    <name type="synonym">Muraena anguilla</name>
    <dbReference type="NCBI Taxonomy" id="7936"/>
    <lineage>
        <taxon>Eukaryota</taxon>
        <taxon>Metazoa</taxon>
        <taxon>Chordata</taxon>
        <taxon>Craniata</taxon>
        <taxon>Vertebrata</taxon>
        <taxon>Euteleostomi</taxon>
        <taxon>Actinopterygii</taxon>
        <taxon>Neopterygii</taxon>
        <taxon>Teleostei</taxon>
        <taxon>Anguilliformes</taxon>
        <taxon>Anguillidae</taxon>
        <taxon>Anguilla</taxon>
    </lineage>
</organism>
<name>A0A0E9USV9_ANGAN</name>